<dbReference type="EMBL" id="UINC01125430">
    <property type="protein sequence ID" value="SVD03248.1"/>
    <property type="molecule type" value="Genomic_DNA"/>
</dbReference>
<dbReference type="PANTHER" id="PTHR11091:SF0">
    <property type="entry name" value="MALATE DEHYDROGENASE"/>
    <property type="match status" value="1"/>
</dbReference>
<dbReference type="AlphaFoldDB" id="A0A382S289"/>
<dbReference type="InterPro" id="IPR003767">
    <property type="entry name" value="Malate/L-lactate_DH-like"/>
</dbReference>
<protein>
    <recommendedName>
        <fullName evidence="4">Malate/L-lactate dehydrogenase subfamily protein</fullName>
    </recommendedName>
</protein>
<accession>A0A382S289</accession>
<proteinExistence type="inferred from homology"/>
<organism evidence="3">
    <name type="scientific">marine metagenome</name>
    <dbReference type="NCBI Taxonomy" id="408172"/>
    <lineage>
        <taxon>unclassified sequences</taxon>
        <taxon>metagenomes</taxon>
        <taxon>ecological metagenomes</taxon>
    </lineage>
</organism>
<keyword evidence="2" id="KW-0560">Oxidoreductase</keyword>
<evidence type="ECO:0000313" key="3">
    <source>
        <dbReference type="EMBL" id="SVD03248.1"/>
    </source>
</evidence>
<dbReference type="PANTHER" id="PTHR11091">
    <property type="entry name" value="OXIDOREDUCTASE-RELATED"/>
    <property type="match status" value="1"/>
</dbReference>
<evidence type="ECO:0008006" key="4">
    <source>
        <dbReference type="Google" id="ProtNLM"/>
    </source>
</evidence>
<name>A0A382S289_9ZZZZ</name>
<dbReference type="Gene3D" id="3.30.1370.60">
    <property type="entry name" value="Hypothetical oxidoreductase yiak, domain 2"/>
    <property type="match status" value="1"/>
</dbReference>
<dbReference type="InterPro" id="IPR036111">
    <property type="entry name" value="Mal/L-sulfo/L-lacto_DH-like_sf"/>
</dbReference>
<evidence type="ECO:0000256" key="2">
    <source>
        <dbReference type="ARBA" id="ARBA00023002"/>
    </source>
</evidence>
<reference evidence="3" key="1">
    <citation type="submission" date="2018-05" db="EMBL/GenBank/DDBJ databases">
        <authorList>
            <person name="Lanie J.A."/>
            <person name="Ng W.-L."/>
            <person name="Kazmierczak K.M."/>
            <person name="Andrzejewski T.M."/>
            <person name="Davidsen T.M."/>
            <person name="Wayne K.J."/>
            <person name="Tettelin H."/>
            <person name="Glass J.I."/>
            <person name="Rusch D."/>
            <person name="Podicherti R."/>
            <person name="Tsui H.-C.T."/>
            <person name="Winkler M.E."/>
        </authorList>
    </citation>
    <scope>NUCLEOTIDE SEQUENCE</scope>
</reference>
<evidence type="ECO:0000256" key="1">
    <source>
        <dbReference type="ARBA" id="ARBA00006056"/>
    </source>
</evidence>
<feature type="non-terminal residue" evidence="3">
    <location>
        <position position="285"/>
    </location>
</feature>
<comment type="similarity">
    <text evidence="1">Belongs to the LDH2/MDH2 oxidoreductase family.</text>
</comment>
<dbReference type="Pfam" id="PF02615">
    <property type="entry name" value="Ldh_2"/>
    <property type="match status" value="1"/>
</dbReference>
<dbReference type="SUPFAM" id="SSF89733">
    <property type="entry name" value="L-sulfolactate dehydrogenase-like"/>
    <property type="match status" value="1"/>
</dbReference>
<dbReference type="InterPro" id="IPR043143">
    <property type="entry name" value="Mal/L-sulf/L-lact_DH-like_NADP"/>
</dbReference>
<dbReference type="InterPro" id="IPR043144">
    <property type="entry name" value="Mal/L-sulf/L-lact_DH-like_ah"/>
</dbReference>
<sequence length="285" mass="31376">MIYLNDTKLSKIMKKVLTNLKVNKDSINHVVNSLVETSLRGVDSHGINLFPHYYRAISSGRINKNPNINISDTGVSTSSIDADHSFGHHVGAVAIDKAIKLSEKTGISAVNVKNSTHFGAASYFGLRAAEKNCLGFAFTNADSMLKTFGSKEAFFGTNPICFTAPLKNEAPLCLDMATSLVSWNKLENKKLKNLDIPDTWAFDDEGKSITNPNKAISLNPIGEYKGYGLAMMVDILCGILAGSLSSKDILPMYTSSIKEKRYISHFFMVIDIKHFIEVNVFKKQL</sequence>
<dbReference type="Gene3D" id="1.10.1530.10">
    <property type="match status" value="1"/>
</dbReference>
<gene>
    <name evidence="3" type="ORF">METZ01_LOCUS356102</name>
</gene>
<dbReference type="GO" id="GO:0016491">
    <property type="term" value="F:oxidoreductase activity"/>
    <property type="evidence" value="ECO:0007669"/>
    <property type="project" value="UniProtKB-KW"/>
</dbReference>